<reference evidence="1" key="1">
    <citation type="submission" date="2023-07" db="EMBL/GenBank/DDBJ databases">
        <title>The genome sequence of Rhodocytophaga aerolata KACC 12507.</title>
        <authorList>
            <person name="Zhang X."/>
        </authorList>
    </citation>
    <scope>NUCLEOTIDE SEQUENCE</scope>
    <source>
        <strain evidence="1">KACC 12507</strain>
    </source>
</reference>
<proteinExistence type="predicted"/>
<dbReference type="Proteomes" id="UP001168528">
    <property type="component" value="Unassembled WGS sequence"/>
</dbReference>
<keyword evidence="2" id="KW-1185">Reference proteome</keyword>
<protein>
    <recommendedName>
        <fullName evidence="3">Curli production assembly/transport component CsgG</fullName>
    </recommendedName>
</protein>
<dbReference type="RefSeq" id="WP_302041507.1">
    <property type="nucleotide sequence ID" value="NZ_JAUKPO010000035.1"/>
</dbReference>
<evidence type="ECO:0000313" key="1">
    <source>
        <dbReference type="EMBL" id="MDO1450707.1"/>
    </source>
</evidence>
<evidence type="ECO:0008006" key="3">
    <source>
        <dbReference type="Google" id="ProtNLM"/>
    </source>
</evidence>
<accession>A0ABT8RF20</accession>
<evidence type="ECO:0000313" key="2">
    <source>
        <dbReference type="Proteomes" id="UP001168528"/>
    </source>
</evidence>
<name>A0ABT8RF20_9BACT</name>
<dbReference type="Gene3D" id="3.40.50.10610">
    <property type="entry name" value="ABC-type transport auxiliary lipoprotein component"/>
    <property type="match status" value="1"/>
</dbReference>
<comment type="caution">
    <text evidence="1">The sequence shown here is derived from an EMBL/GenBank/DDBJ whole genome shotgun (WGS) entry which is preliminary data.</text>
</comment>
<gene>
    <name evidence="1" type="ORF">Q0590_30820</name>
</gene>
<dbReference type="EMBL" id="JAUKPO010000035">
    <property type="protein sequence ID" value="MDO1450707.1"/>
    <property type="molecule type" value="Genomic_DNA"/>
</dbReference>
<organism evidence="1 2">
    <name type="scientific">Rhodocytophaga aerolata</name>
    <dbReference type="NCBI Taxonomy" id="455078"/>
    <lineage>
        <taxon>Bacteria</taxon>
        <taxon>Pseudomonadati</taxon>
        <taxon>Bacteroidota</taxon>
        <taxon>Cytophagia</taxon>
        <taxon>Cytophagales</taxon>
        <taxon>Rhodocytophagaceae</taxon>
        <taxon>Rhodocytophaga</taxon>
    </lineage>
</organism>
<sequence length="279" mass="31722">MKTTMFTTSYVLFLLGFPLLPFTSAPKVQKDKTLLLKRQGKAREITAFGDADVWFMHTVENAKDKFKKSNTHKKEEFAGGCTRLLNELVTLPAQLADYREQTVAVMPIFYNGEGTGSRADGTKYKLQKEAYNYLRKEARELKLQDPYETNALLLHNGVEDDNFRNYTSAELAGMLGVEYIITGTITREKSNSSTFSNAGSKEHTKVEAGKNRHFDIKEKRQSGSYSTTTIAIKTSVELSVCNIRGENIFHQSKESMFSTVDAYKNSLRYLLQRTPVYRR</sequence>